<feature type="compositionally biased region" description="Acidic residues" evidence="8">
    <location>
        <begin position="21"/>
        <end position="30"/>
    </location>
</feature>
<evidence type="ECO:0000256" key="8">
    <source>
        <dbReference type="SAM" id="MobiDB-lite"/>
    </source>
</evidence>
<proteinExistence type="evidence at transcript level"/>
<dbReference type="PROSITE" id="PS50845">
    <property type="entry name" value="RETICULON"/>
    <property type="match status" value="1"/>
</dbReference>
<feature type="compositionally biased region" description="Acidic residues" evidence="8">
    <location>
        <begin position="1"/>
        <end position="14"/>
    </location>
</feature>
<feature type="region of interest" description="Disordered" evidence="8">
    <location>
        <begin position="657"/>
        <end position="676"/>
    </location>
</feature>
<dbReference type="EMBL" id="JX276741">
    <property type="protein sequence ID" value="AGG81571.1"/>
    <property type="molecule type" value="mRNA"/>
</dbReference>
<feature type="transmembrane region" description="Helical" evidence="7">
    <location>
        <begin position="1069"/>
        <end position="1090"/>
    </location>
</feature>
<evidence type="ECO:0000313" key="10">
    <source>
        <dbReference type="EMBL" id="AGG81571.1"/>
    </source>
</evidence>
<dbReference type="Pfam" id="PF02453">
    <property type="entry name" value="Reticulon"/>
    <property type="match status" value="1"/>
</dbReference>
<keyword evidence="2 7" id="KW-0812">Transmembrane</keyword>
<protein>
    <recommendedName>
        <fullName evidence="7">Reticulon</fullName>
    </recommendedName>
</protein>
<evidence type="ECO:0000256" key="1">
    <source>
        <dbReference type="ARBA" id="ARBA00004477"/>
    </source>
</evidence>
<name>M9PSY2_AMBME</name>
<sequence>MVEEEEEEEEDDETTERRPWEEDDFGDGEVLDLTGGAGDFSHPPFNVRFPGAGELPRAPAFEERKKPAWEESAPESTQPSAPTEEEVPPDRRPTAPVITPLAPLAPASPPRPEIAPRRGPSGSMDETPFALPAASPSLMQASAEKMDLQEQPSISVSADQEDVASLLHESSASLPSLSPLSVYPVNEQAIADSPLPQPPLAGDLQEPLSQMYLESTSDALIVENPDTRANLQLCQTEMQPALAVPLKSETLIVHHTANEKLSSEEQEPLHQIAAPKHQPVLFDEPFFLDDGKTGESGSDEHVSQEAFEQESPVRADYVDFKPFAPILQSRVVDQEDIFESQDASISAVDTKLSMIVQYEDKTGTLPESVLEPADSCITPSTFQAVYTADEKTDTALLPLQNLISENKTDEKKIAEMQSHWSAEQDSPVYDATSPFAAVFKDEGADYVTTDRSPNIPTVLSVPESLTPDLVQEACESVMHDAAGAQLTYTSTIDLVQPSESLLQSSISAGHFSPSYECTETVPSPVLPDIVMEAPDNTGATGIETTSLHKTQPGLSPLEDIVPLVHEEQIKLESEKPPSYEDAVKVSLPQDQQDGGGSIALKGMAQVMNTALEEIETPYISIACDLIKETKISNEYLPPGFTDFSENALGDLLSQSVHQHCEKDEDSSPESEEVDSVRQLVPEVKEEVSAVMATRDQEAVEAMGDSTIGYKCKEVDTDVSPGKVYMESFQPELDLSKDKPDSSLDEPKMTMSIKEEKPLQMEELGNVINSGKDLFAYQGHEVKEAPLSTDKVSPAPITEDLMTLLPHSKAVDVMSERKDIEIEGKETEKMRNVTMIESGQACSIEFPCVVVPPPPKEEQVKAVEIVPFCETAPILHAVHPLPAECLSSIGEDLVSAVKPRALAKETATEHFPKEEKSEAERSTPLVATDAVLSTRLAKTSVVDLLYWRDIKKTGVVFGASLFLLLSLTVFSIVSVSAYIALALLSVTISYRIYKGVFQAIQKSDEGHPFRAYLDHEVALSEELIQKYSNVALGHLNCTVKELRRLFLVEDLVDSLKFAVLMWVLTYVGALFNGLTLLILALISLFSIPVIYERHQAQIDHYLGLVNKTLKDTIAKVQSKIPGLKPKAE</sequence>
<dbReference type="GO" id="GO:0071787">
    <property type="term" value="P:endoplasmic reticulum tubular network formation"/>
    <property type="evidence" value="ECO:0007669"/>
    <property type="project" value="TreeGrafter"/>
</dbReference>
<dbReference type="GO" id="GO:0007420">
    <property type="term" value="P:brain development"/>
    <property type="evidence" value="ECO:0007669"/>
    <property type="project" value="TreeGrafter"/>
</dbReference>
<evidence type="ECO:0000259" key="9">
    <source>
        <dbReference type="PROSITE" id="PS50845"/>
    </source>
</evidence>
<feature type="transmembrane region" description="Helical" evidence="7">
    <location>
        <begin position="960"/>
        <end position="983"/>
    </location>
</feature>
<gene>
    <name evidence="10" type="primary">Nogo-A</name>
</gene>
<dbReference type="PANTHER" id="PTHR45799:SF1">
    <property type="entry name" value="RETICULON-4"/>
    <property type="match status" value="1"/>
</dbReference>
<evidence type="ECO:0000256" key="4">
    <source>
        <dbReference type="ARBA" id="ARBA00022989"/>
    </source>
</evidence>
<evidence type="ECO:0000256" key="2">
    <source>
        <dbReference type="ARBA" id="ARBA00022692"/>
    </source>
</evidence>
<reference evidence="10" key="1">
    <citation type="journal article" date="2013" name="Dev. Dyn.">
        <title>Expression pattern of Nogo-A, MAG, and NgR in regenerating urodele spinal cord.</title>
        <authorList>
            <person name="Hui S.P."/>
            <person name="Monaghan J.R."/>
            <person name="Voss S.R."/>
            <person name="Ghosh S."/>
        </authorList>
    </citation>
    <scope>NUCLEOTIDE SEQUENCE</scope>
</reference>
<keyword evidence="3 7" id="KW-0256">Endoplasmic reticulum</keyword>
<feature type="region of interest" description="Disordered" evidence="8">
    <location>
        <begin position="1"/>
        <end position="130"/>
    </location>
</feature>
<dbReference type="FunFam" id="1.20.5.2480:FF:000001">
    <property type="entry name" value="Reticulon"/>
    <property type="match status" value="1"/>
</dbReference>
<dbReference type="GO" id="GO:0014069">
    <property type="term" value="C:postsynaptic density"/>
    <property type="evidence" value="ECO:0007669"/>
    <property type="project" value="TreeGrafter"/>
</dbReference>
<dbReference type="GO" id="GO:0030182">
    <property type="term" value="P:neuron differentiation"/>
    <property type="evidence" value="ECO:0007669"/>
    <property type="project" value="TreeGrafter"/>
</dbReference>
<feature type="compositionally biased region" description="Basic and acidic residues" evidence="8">
    <location>
        <begin position="60"/>
        <end position="69"/>
    </location>
</feature>
<feature type="compositionally biased region" description="Acidic residues" evidence="8">
    <location>
        <begin position="663"/>
        <end position="673"/>
    </location>
</feature>
<evidence type="ECO:0000256" key="6">
    <source>
        <dbReference type="ARBA" id="ARBA00037306"/>
    </source>
</evidence>
<dbReference type="PANTHER" id="PTHR45799">
    <property type="entry name" value="RETICULON-LIKE PROTEIN"/>
    <property type="match status" value="1"/>
</dbReference>
<evidence type="ECO:0000256" key="5">
    <source>
        <dbReference type="ARBA" id="ARBA00023136"/>
    </source>
</evidence>
<comment type="function">
    <text evidence="6">Inhibits amyloid precursor protein processing, probably by blocking BACE1 activity.</text>
</comment>
<dbReference type="GO" id="GO:0005789">
    <property type="term" value="C:endoplasmic reticulum membrane"/>
    <property type="evidence" value="ECO:0007669"/>
    <property type="project" value="UniProtKB-SubCell"/>
</dbReference>
<keyword evidence="5 7" id="KW-0472">Membrane</keyword>
<feature type="domain" description="Reticulon" evidence="9">
    <location>
        <begin position="940"/>
        <end position="1127"/>
    </location>
</feature>
<dbReference type="GO" id="GO:0043005">
    <property type="term" value="C:neuron projection"/>
    <property type="evidence" value="ECO:0007669"/>
    <property type="project" value="TreeGrafter"/>
</dbReference>
<accession>M9PSY2</accession>
<comment type="subcellular location">
    <subcellularLocation>
        <location evidence="1 7">Endoplasmic reticulum membrane</location>
        <topology evidence="1 7">Multi-pass membrane protein</topology>
    </subcellularLocation>
</comment>
<dbReference type="AlphaFoldDB" id="M9PSY2"/>
<organism evidence="10">
    <name type="scientific">Ambystoma mexicanum</name>
    <name type="common">Axolotl</name>
    <dbReference type="NCBI Taxonomy" id="8296"/>
    <lineage>
        <taxon>Eukaryota</taxon>
        <taxon>Metazoa</taxon>
        <taxon>Chordata</taxon>
        <taxon>Craniata</taxon>
        <taxon>Vertebrata</taxon>
        <taxon>Euteleostomi</taxon>
        <taxon>Amphibia</taxon>
        <taxon>Batrachia</taxon>
        <taxon>Caudata</taxon>
        <taxon>Salamandroidea</taxon>
        <taxon>Ambystomatidae</taxon>
        <taxon>Ambystoma</taxon>
    </lineage>
</organism>
<dbReference type="InterPro" id="IPR046964">
    <property type="entry name" value="RTN1-4"/>
</dbReference>
<keyword evidence="4 7" id="KW-1133">Transmembrane helix</keyword>
<evidence type="ECO:0000256" key="3">
    <source>
        <dbReference type="ARBA" id="ARBA00022824"/>
    </source>
</evidence>
<dbReference type="Gene3D" id="1.20.5.2480">
    <property type="match status" value="1"/>
</dbReference>
<evidence type="ECO:0000256" key="7">
    <source>
        <dbReference type="RuleBase" id="RU210713"/>
    </source>
</evidence>
<dbReference type="InterPro" id="IPR003388">
    <property type="entry name" value="Reticulon"/>
</dbReference>